<organism evidence="2">
    <name type="scientific">Skeletonema marinoi</name>
    <dbReference type="NCBI Taxonomy" id="267567"/>
    <lineage>
        <taxon>Eukaryota</taxon>
        <taxon>Sar</taxon>
        <taxon>Stramenopiles</taxon>
        <taxon>Ochrophyta</taxon>
        <taxon>Bacillariophyta</taxon>
        <taxon>Coscinodiscophyceae</taxon>
        <taxon>Thalassiosirophycidae</taxon>
        <taxon>Thalassiosirales</taxon>
        <taxon>Skeletonemataceae</taxon>
        <taxon>Skeletonema</taxon>
        <taxon>Skeletonema marinoi-dohrnii complex</taxon>
    </lineage>
</organism>
<sequence>MEEAPPDIKRRRIVAADGSPQRIRCLTDLPSGILAHAASFLAEPSKALFAVALDGNSAASTNERSAAIVGNEWATLDFGEIEKELAIMLKDEDIERVLQCIDAVNKVKRLKLANCVNITGAGLEPLRGSLIIEQIDLGLVGAHQSPKLYPEPSISCNHVLPILDTIIATEGCALRHLQFPLVWLQEPSTDSEFHQFLQRYNQMWANRGTISCLECNKGLPVGSGSRNEWIGTDTHGPEYGQQYNTCYGCFKHYCYDCKMNFCSTCQMDYCDDCTKMSDCQVCGDSHCNDCCEHECHECNAKICSECVKEQYECYGCVEGQVCHICGDCDRVFCSECCNFEPGMISCEECTNNSCDDCRLRRFLQGEQDCAECNKRIAPLIVRESIVSRSLKEEVESLKAEVKELKRENKELRSRNWN</sequence>
<accession>A0A7S2P159</accession>
<name>A0A7S2P159_9STRA</name>
<feature type="coiled-coil region" evidence="1">
    <location>
        <begin position="387"/>
        <end position="414"/>
    </location>
</feature>
<gene>
    <name evidence="2" type="ORF">SMAR0320_LOCUS799</name>
</gene>
<evidence type="ECO:0000256" key="1">
    <source>
        <dbReference type="SAM" id="Coils"/>
    </source>
</evidence>
<keyword evidence="1" id="KW-0175">Coiled coil</keyword>
<proteinExistence type="predicted"/>
<evidence type="ECO:0000313" key="2">
    <source>
        <dbReference type="EMBL" id="CAD9571797.1"/>
    </source>
</evidence>
<dbReference type="AlphaFoldDB" id="A0A7S2P159"/>
<protein>
    <submittedName>
        <fullName evidence="2">Uncharacterized protein</fullName>
    </submittedName>
</protein>
<dbReference type="EMBL" id="HBGZ01001083">
    <property type="protein sequence ID" value="CAD9571797.1"/>
    <property type="molecule type" value="Transcribed_RNA"/>
</dbReference>
<reference evidence="2" key="1">
    <citation type="submission" date="2021-01" db="EMBL/GenBank/DDBJ databases">
        <authorList>
            <person name="Corre E."/>
            <person name="Pelletier E."/>
            <person name="Niang G."/>
            <person name="Scheremetjew M."/>
            <person name="Finn R."/>
            <person name="Kale V."/>
            <person name="Holt S."/>
            <person name="Cochrane G."/>
            <person name="Meng A."/>
            <person name="Brown T."/>
            <person name="Cohen L."/>
        </authorList>
    </citation>
    <scope>NUCLEOTIDE SEQUENCE</scope>
    <source>
        <strain evidence="2">SM1012Den-03</strain>
    </source>
</reference>